<comment type="caution">
    <text evidence="1">The sequence shown here is derived from an EMBL/GenBank/DDBJ whole genome shotgun (WGS) entry which is preliminary data.</text>
</comment>
<accession>A0A8J2KNT6</accession>
<reference evidence="1" key="1">
    <citation type="submission" date="2021-06" db="EMBL/GenBank/DDBJ databases">
        <authorList>
            <person name="Hodson N. C."/>
            <person name="Mongue J. A."/>
            <person name="Jaron S. K."/>
        </authorList>
    </citation>
    <scope>NUCLEOTIDE SEQUENCE</scope>
</reference>
<name>A0A8J2KNT6_9HEXA</name>
<dbReference type="Proteomes" id="UP000708208">
    <property type="component" value="Unassembled WGS sequence"/>
</dbReference>
<dbReference type="EMBL" id="CAJVCH010168774">
    <property type="protein sequence ID" value="CAG7728801.1"/>
    <property type="molecule type" value="Genomic_DNA"/>
</dbReference>
<dbReference type="AlphaFoldDB" id="A0A8J2KNT6"/>
<evidence type="ECO:0000313" key="2">
    <source>
        <dbReference type="Proteomes" id="UP000708208"/>
    </source>
</evidence>
<feature type="non-terminal residue" evidence="1">
    <location>
        <position position="21"/>
    </location>
</feature>
<feature type="non-terminal residue" evidence="1">
    <location>
        <position position="1"/>
    </location>
</feature>
<proteinExistence type="predicted"/>
<gene>
    <name evidence="1" type="ORF">AFUS01_LOCUS17557</name>
</gene>
<keyword evidence="2" id="KW-1185">Reference proteome</keyword>
<sequence length="21" mass="2437">GLYLEPDLTDILGRLEDFDEL</sequence>
<protein>
    <submittedName>
        <fullName evidence="1">Uncharacterized protein</fullName>
    </submittedName>
</protein>
<evidence type="ECO:0000313" key="1">
    <source>
        <dbReference type="EMBL" id="CAG7728801.1"/>
    </source>
</evidence>
<organism evidence="1 2">
    <name type="scientific">Allacma fusca</name>
    <dbReference type="NCBI Taxonomy" id="39272"/>
    <lineage>
        <taxon>Eukaryota</taxon>
        <taxon>Metazoa</taxon>
        <taxon>Ecdysozoa</taxon>
        <taxon>Arthropoda</taxon>
        <taxon>Hexapoda</taxon>
        <taxon>Collembola</taxon>
        <taxon>Symphypleona</taxon>
        <taxon>Sminthuridae</taxon>
        <taxon>Allacma</taxon>
    </lineage>
</organism>